<sequence length="173" mass="18316">MTGDDVTVRVREEADLAAAAAALVEVHARDGYPVEGVADPRAWLTPPGLLRSWVAELDREVVGHVGVGRADGGDAVLKGAEALGGSGERIAVLARLFVLPEARRRAVGERLTVAATEFARASGLRLVLDVMAKDRAAIRLYERLGWERTGQVRHAVEGADAVPAYCYLAPPGG</sequence>
<evidence type="ECO:0000256" key="1">
    <source>
        <dbReference type="ARBA" id="ARBA00022679"/>
    </source>
</evidence>
<evidence type="ECO:0000313" key="4">
    <source>
        <dbReference type="Proteomes" id="UP001348641"/>
    </source>
</evidence>
<dbReference type="InterPro" id="IPR050769">
    <property type="entry name" value="NAT_camello-type"/>
</dbReference>
<dbReference type="CDD" id="cd04301">
    <property type="entry name" value="NAT_SF"/>
    <property type="match status" value="1"/>
</dbReference>
<name>A0ABU7KT83_9ACTN</name>
<reference evidence="3 4" key="1">
    <citation type="submission" date="2023-07" db="EMBL/GenBank/DDBJ databases">
        <authorList>
            <person name="Girao M."/>
            <person name="Carvalho M.F."/>
        </authorList>
    </citation>
    <scope>NUCLEOTIDE SEQUENCE [LARGE SCALE GENOMIC DNA]</scope>
    <source>
        <strain evidence="3 4">66/93</strain>
    </source>
</reference>
<dbReference type="InterPro" id="IPR016181">
    <property type="entry name" value="Acyl_CoA_acyltransferase"/>
</dbReference>
<dbReference type="Proteomes" id="UP001348641">
    <property type="component" value="Unassembled WGS sequence"/>
</dbReference>
<dbReference type="SUPFAM" id="SSF55729">
    <property type="entry name" value="Acyl-CoA N-acyltransferases (Nat)"/>
    <property type="match status" value="1"/>
</dbReference>
<dbReference type="PANTHER" id="PTHR13947:SF37">
    <property type="entry name" value="LD18367P"/>
    <property type="match status" value="1"/>
</dbReference>
<dbReference type="PANTHER" id="PTHR13947">
    <property type="entry name" value="GNAT FAMILY N-ACETYLTRANSFERASE"/>
    <property type="match status" value="1"/>
</dbReference>
<comment type="caution">
    <text evidence="3">The sequence shown here is derived from an EMBL/GenBank/DDBJ whole genome shotgun (WGS) entry which is preliminary data.</text>
</comment>
<dbReference type="EMBL" id="JAUUCC010000035">
    <property type="protein sequence ID" value="MEE2051867.1"/>
    <property type="molecule type" value="Genomic_DNA"/>
</dbReference>
<keyword evidence="1" id="KW-0808">Transferase</keyword>
<evidence type="ECO:0000313" key="3">
    <source>
        <dbReference type="EMBL" id="MEE2051867.1"/>
    </source>
</evidence>
<feature type="domain" description="N-acetyltransferase" evidence="2">
    <location>
        <begin position="8"/>
        <end position="169"/>
    </location>
</feature>
<evidence type="ECO:0000259" key="2">
    <source>
        <dbReference type="PROSITE" id="PS51186"/>
    </source>
</evidence>
<dbReference type="InterPro" id="IPR000182">
    <property type="entry name" value="GNAT_dom"/>
</dbReference>
<dbReference type="RefSeq" id="WP_330158924.1">
    <property type="nucleotide sequence ID" value="NZ_BAAAJA010000001.1"/>
</dbReference>
<dbReference type="Pfam" id="PF00583">
    <property type="entry name" value="Acetyltransf_1"/>
    <property type="match status" value="1"/>
</dbReference>
<organism evidence="3 4">
    <name type="scientific">Nocardiopsis tropica</name>
    <dbReference type="NCBI Taxonomy" id="109330"/>
    <lineage>
        <taxon>Bacteria</taxon>
        <taxon>Bacillati</taxon>
        <taxon>Actinomycetota</taxon>
        <taxon>Actinomycetes</taxon>
        <taxon>Streptosporangiales</taxon>
        <taxon>Nocardiopsidaceae</taxon>
        <taxon>Nocardiopsis</taxon>
    </lineage>
</organism>
<dbReference type="PROSITE" id="PS51186">
    <property type="entry name" value="GNAT"/>
    <property type="match status" value="1"/>
</dbReference>
<protein>
    <submittedName>
        <fullName evidence="3">GNAT family N-acetyltransferase</fullName>
    </submittedName>
</protein>
<accession>A0ABU7KT83</accession>
<dbReference type="Gene3D" id="3.40.630.30">
    <property type="match status" value="1"/>
</dbReference>
<gene>
    <name evidence="3" type="ORF">Q8A49_15300</name>
</gene>
<proteinExistence type="predicted"/>